<dbReference type="CDD" id="cd13542">
    <property type="entry name" value="PBP2_FutA1_ilke"/>
    <property type="match status" value="1"/>
</dbReference>
<dbReference type="SUPFAM" id="SSF53850">
    <property type="entry name" value="Periplasmic binding protein-like II"/>
    <property type="match status" value="1"/>
</dbReference>
<dbReference type="RefSeq" id="WP_004179002.1">
    <property type="nucleotide sequence ID" value="NZ_CP021106.3"/>
</dbReference>
<feature type="signal peptide" evidence="4">
    <location>
        <begin position="1"/>
        <end position="27"/>
    </location>
</feature>
<dbReference type="InterPro" id="IPR006059">
    <property type="entry name" value="SBP"/>
</dbReference>
<dbReference type="Proteomes" id="UP000012179">
    <property type="component" value="Chromosome"/>
</dbReference>
<keyword evidence="3" id="KW-0408">Iron</keyword>
<evidence type="ECO:0000256" key="4">
    <source>
        <dbReference type="SAM" id="SignalP"/>
    </source>
</evidence>
<organism evidence="5 6">
    <name type="scientific">Nitrosospira lacus</name>
    <dbReference type="NCBI Taxonomy" id="1288494"/>
    <lineage>
        <taxon>Bacteria</taxon>
        <taxon>Pseudomonadati</taxon>
        <taxon>Pseudomonadota</taxon>
        <taxon>Betaproteobacteria</taxon>
        <taxon>Nitrosomonadales</taxon>
        <taxon>Nitrosomonadaceae</taxon>
        <taxon>Nitrosospira</taxon>
    </lineage>
</organism>
<dbReference type="OrthoDB" id="9769567at2"/>
<dbReference type="InterPro" id="IPR026045">
    <property type="entry name" value="Ferric-bd"/>
</dbReference>
<reference evidence="5 6" key="1">
    <citation type="journal article" date="2015" name="Int. J. Syst. Evol. Microbiol.">
        <title>Nitrosospira lacus sp. nov., a psychrotolerant, ammonia-oxidizing bacterium from sandy lake sediment.</title>
        <authorList>
            <person name="Urakawa H."/>
            <person name="Garcia J.C."/>
            <person name="Nielsen J.L."/>
            <person name="Le V.Q."/>
            <person name="Kozlowski J.A."/>
            <person name="Stein L.Y."/>
            <person name="Lim C.K."/>
            <person name="Pommerening-Roser A."/>
            <person name="Martens-Habbena W."/>
            <person name="Stahl D.A."/>
            <person name="Klotz M.G."/>
        </authorList>
    </citation>
    <scope>NUCLEOTIDE SEQUENCE [LARGE SCALE GENOMIC DNA]</scope>
    <source>
        <strain evidence="5 6">APG3</strain>
    </source>
</reference>
<feature type="chain" id="PRO_5010858183" evidence="4">
    <location>
        <begin position="28"/>
        <end position="337"/>
    </location>
</feature>
<comment type="similarity">
    <text evidence="1">Belongs to the bacterial solute-binding protein 1 family.</text>
</comment>
<dbReference type="AlphaFoldDB" id="A0A1W6SNG1"/>
<name>A0A1W6SNG1_9PROT</name>
<keyword evidence="6" id="KW-1185">Reference proteome</keyword>
<keyword evidence="3" id="KW-0479">Metal-binding</keyword>
<dbReference type="PANTHER" id="PTHR30006">
    <property type="entry name" value="THIAMINE-BINDING PERIPLASMIC PROTEIN-RELATED"/>
    <property type="match status" value="1"/>
</dbReference>
<accession>A0A1W6SNG1</accession>
<evidence type="ECO:0000256" key="1">
    <source>
        <dbReference type="ARBA" id="ARBA00008520"/>
    </source>
</evidence>
<dbReference type="PIRSF" id="PIRSF002825">
    <property type="entry name" value="CfbpA"/>
    <property type="match status" value="1"/>
</dbReference>
<feature type="binding site" evidence="3">
    <location>
        <position position="225"/>
    </location>
    <ligand>
        <name>Fe cation</name>
        <dbReference type="ChEBI" id="CHEBI:24875"/>
    </ligand>
</feature>
<dbReference type="GO" id="GO:0046872">
    <property type="term" value="F:metal ion binding"/>
    <property type="evidence" value="ECO:0007669"/>
    <property type="project" value="UniProtKB-KW"/>
</dbReference>
<feature type="binding site" evidence="3">
    <location>
        <position position="224"/>
    </location>
    <ligand>
        <name>Fe cation</name>
        <dbReference type="ChEBI" id="CHEBI:24875"/>
    </ligand>
</feature>
<proteinExistence type="inferred from homology"/>
<dbReference type="PANTHER" id="PTHR30006:SF15">
    <property type="entry name" value="IRON-UTILIZATION PERIPLASMIC PROTEIN"/>
    <property type="match status" value="1"/>
</dbReference>
<sequence length="337" mass="37099">MPRSRFNRYLTAMFCGVTLFGAGVSHAEQVVVYSARIEQLIKPMFDAFTQETGIKVKFVTDKEGALLARLKAEGKNTPADMLITSDAGNLWEAAREGLLRPIESGTLEANIPAYLRDPQKQWFGLSVRARTIIYNTKKVKPADLSTYEALAEPKWKGRLCLRTSKKVYNQSLVAMMIAELGEAQTEQIVKGWVANLATDPLSDDTRAMEFVAAGKCDVTLANTYYYGRLIEKDPALPLAIFWPNQAGSGVHVNISGAGVTRYAHNVPAATKLLEFLSSEKAQNLFADINMEYPANPRVKTGPAVAAWGSFKQNPVNVTKAGELQAEAVKLMDRSGYR</sequence>
<dbReference type="EMBL" id="CP021106">
    <property type="protein sequence ID" value="ARO87334.1"/>
    <property type="molecule type" value="Genomic_DNA"/>
</dbReference>
<protein>
    <submittedName>
        <fullName evidence="5">Fe(3+) ABC transporter substrate-binding protein</fullName>
    </submittedName>
</protein>
<gene>
    <name evidence="5" type="ORF">EBAPG3_005865</name>
</gene>
<evidence type="ECO:0000256" key="3">
    <source>
        <dbReference type="PIRSR" id="PIRSR002825-1"/>
    </source>
</evidence>
<evidence type="ECO:0000256" key="2">
    <source>
        <dbReference type="ARBA" id="ARBA00022729"/>
    </source>
</evidence>
<dbReference type="Gene3D" id="3.40.190.10">
    <property type="entry name" value="Periplasmic binding protein-like II"/>
    <property type="match status" value="2"/>
</dbReference>
<dbReference type="eggNOG" id="COG1840">
    <property type="taxonomic scope" value="Bacteria"/>
</dbReference>
<dbReference type="KEGG" id="nlc:EBAPG3_005865"/>
<evidence type="ECO:0000313" key="6">
    <source>
        <dbReference type="Proteomes" id="UP000012179"/>
    </source>
</evidence>
<dbReference type="Pfam" id="PF13416">
    <property type="entry name" value="SBP_bac_8"/>
    <property type="match status" value="1"/>
</dbReference>
<evidence type="ECO:0000313" key="5">
    <source>
        <dbReference type="EMBL" id="ARO87334.1"/>
    </source>
</evidence>
<keyword evidence="2 4" id="KW-0732">Signal</keyword>
<dbReference type="GO" id="GO:0030288">
    <property type="term" value="C:outer membrane-bounded periplasmic space"/>
    <property type="evidence" value="ECO:0007669"/>
    <property type="project" value="TreeGrafter"/>
</dbReference>